<feature type="compositionally biased region" description="Acidic residues" evidence="2">
    <location>
        <begin position="20"/>
        <end position="32"/>
    </location>
</feature>
<evidence type="ECO:0000313" key="3">
    <source>
        <dbReference type="EMBL" id="CAB9529957.1"/>
    </source>
</evidence>
<comment type="caution">
    <text evidence="3">The sequence shown here is derived from an EMBL/GenBank/DDBJ whole genome shotgun (WGS) entry which is preliminary data.</text>
</comment>
<feature type="repeat" description="ANK" evidence="1">
    <location>
        <begin position="179"/>
        <end position="211"/>
    </location>
</feature>
<dbReference type="PROSITE" id="PS50297">
    <property type="entry name" value="ANK_REP_REGION"/>
    <property type="match status" value="1"/>
</dbReference>
<keyword evidence="1" id="KW-0040">ANK repeat</keyword>
<dbReference type="Pfam" id="PF13637">
    <property type="entry name" value="Ank_4"/>
    <property type="match status" value="1"/>
</dbReference>
<reference evidence="3" key="1">
    <citation type="submission" date="2020-06" db="EMBL/GenBank/DDBJ databases">
        <authorList>
            <consortium name="Plant Systems Biology data submission"/>
        </authorList>
    </citation>
    <scope>NUCLEOTIDE SEQUENCE</scope>
    <source>
        <strain evidence="3">D6</strain>
    </source>
</reference>
<evidence type="ECO:0000313" key="4">
    <source>
        <dbReference type="Proteomes" id="UP001153069"/>
    </source>
</evidence>
<sequence length="633" mass="70861">MALASDNSEKDSDTSRKDEGAEEESIDLDETETPAAASSEKAIEKTAKKHSLQADILAQVEQNQAKGNTSRYLEYSSEDWKRHSGEHTKEERKAAFSADIAAEICSGSAETIRDLHLEESFNWNACNTNGESYPHLVIQECNCFAGKQAREFSHISCPHKDKLESLIVKGASARVADDSGDTLLHIACKHGRYAVIAYLLKVAPELILFKNNSGLMPFANVPESSASELYDKLKRSVLAAVTQLFQTGGWTRMNIKDVKAIDGVGRAHGDGRTCVPDNNTTCMWLLATTKGDELNPEVRERLLNLTKQEVRDRLKVGKDASGDPSLAEVQAFAASLGVHVQVPFQQDSLVYILGRSTGIFLLLVAIHFENGETDYHALHLRANHHIIHDNTKGMKAVQFTDKDIQSEASAGLMLLEAFGKGERQAGDVKSIRLVATRQFLSDKEEADLKVVKAKKAKKTKTKMDNVQIDEIYWAFKELGGQPFSDAIERQQSNFHELYKNPKEKVTKKMLTTFLETKFGLPVDGANTPNFYDCLKCEEPGIQVYVIQVHYKMDGKESSETRALVFQVSKSEYGLKKYLYNNNTSEAMRLLTEDLSTKNGVSNAFEARLPSRRDGYKYKYVRTELNWAFKFRNE</sequence>
<gene>
    <name evidence="3" type="ORF">SEMRO_2689_G334660.1</name>
</gene>
<evidence type="ECO:0000256" key="2">
    <source>
        <dbReference type="SAM" id="MobiDB-lite"/>
    </source>
</evidence>
<dbReference type="AlphaFoldDB" id="A0A9N8EXH1"/>
<dbReference type="Proteomes" id="UP001153069">
    <property type="component" value="Unassembled WGS sequence"/>
</dbReference>
<organism evidence="3 4">
    <name type="scientific">Seminavis robusta</name>
    <dbReference type="NCBI Taxonomy" id="568900"/>
    <lineage>
        <taxon>Eukaryota</taxon>
        <taxon>Sar</taxon>
        <taxon>Stramenopiles</taxon>
        <taxon>Ochrophyta</taxon>
        <taxon>Bacillariophyta</taxon>
        <taxon>Bacillariophyceae</taxon>
        <taxon>Bacillariophycidae</taxon>
        <taxon>Naviculales</taxon>
        <taxon>Naviculaceae</taxon>
        <taxon>Seminavis</taxon>
    </lineage>
</organism>
<feature type="compositionally biased region" description="Basic and acidic residues" evidence="2">
    <location>
        <begin position="7"/>
        <end position="19"/>
    </location>
</feature>
<name>A0A9N8EXH1_9STRA</name>
<dbReference type="OrthoDB" id="20727at2759"/>
<feature type="region of interest" description="Disordered" evidence="2">
    <location>
        <begin position="1"/>
        <end position="50"/>
    </location>
</feature>
<dbReference type="PROSITE" id="PS50088">
    <property type="entry name" value="ANK_REPEAT"/>
    <property type="match status" value="1"/>
</dbReference>
<dbReference type="InterPro" id="IPR036770">
    <property type="entry name" value="Ankyrin_rpt-contain_sf"/>
</dbReference>
<dbReference type="SUPFAM" id="SSF48403">
    <property type="entry name" value="Ankyrin repeat"/>
    <property type="match status" value="1"/>
</dbReference>
<keyword evidence="4" id="KW-1185">Reference proteome</keyword>
<proteinExistence type="predicted"/>
<accession>A0A9N8EXH1</accession>
<dbReference type="Gene3D" id="1.25.40.20">
    <property type="entry name" value="Ankyrin repeat-containing domain"/>
    <property type="match status" value="1"/>
</dbReference>
<evidence type="ECO:0000256" key="1">
    <source>
        <dbReference type="PROSITE-ProRule" id="PRU00023"/>
    </source>
</evidence>
<dbReference type="EMBL" id="CAICTM010002687">
    <property type="protein sequence ID" value="CAB9529957.1"/>
    <property type="molecule type" value="Genomic_DNA"/>
</dbReference>
<dbReference type="InterPro" id="IPR002110">
    <property type="entry name" value="Ankyrin_rpt"/>
</dbReference>
<protein>
    <submittedName>
        <fullName evidence="3">Uncharacterized protein</fullName>
    </submittedName>
</protein>